<keyword evidence="3" id="KW-1185">Reference proteome</keyword>
<dbReference type="AlphaFoldDB" id="A0A2K1LAC0"/>
<dbReference type="EnsemblPlants" id="Pp3c1_30428V3.1">
    <property type="protein sequence ID" value="PAC:32970156.CDS.1"/>
    <property type="gene ID" value="Pp3c1_30428"/>
</dbReference>
<dbReference type="EMBL" id="ABEU02000001">
    <property type="protein sequence ID" value="PNR62965.1"/>
    <property type="molecule type" value="Genomic_DNA"/>
</dbReference>
<evidence type="ECO:0000313" key="1">
    <source>
        <dbReference type="EMBL" id="PNR62965.1"/>
    </source>
</evidence>
<protein>
    <submittedName>
        <fullName evidence="1 2">Uncharacterized protein</fullName>
    </submittedName>
</protein>
<evidence type="ECO:0000313" key="3">
    <source>
        <dbReference type="Proteomes" id="UP000006727"/>
    </source>
</evidence>
<reference evidence="1 3" key="1">
    <citation type="journal article" date="2008" name="Science">
        <title>The Physcomitrella genome reveals evolutionary insights into the conquest of land by plants.</title>
        <authorList>
            <person name="Rensing S."/>
            <person name="Lang D."/>
            <person name="Zimmer A."/>
            <person name="Terry A."/>
            <person name="Salamov A."/>
            <person name="Shapiro H."/>
            <person name="Nishiyama T."/>
            <person name="Perroud P.-F."/>
            <person name="Lindquist E."/>
            <person name="Kamisugi Y."/>
            <person name="Tanahashi T."/>
            <person name="Sakakibara K."/>
            <person name="Fujita T."/>
            <person name="Oishi K."/>
            <person name="Shin-I T."/>
            <person name="Kuroki Y."/>
            <person name="Toyoda A."/>
            <person name="Suzuki Y."/>
            <person name="Hashimoto A."/>
            <person name="Yamaguchi K."/>
            <person name="Sugano A."/>
            <person name="Kohara Y."/>
            <person name="Fujiyama A."/>
            <person name="Anterola A."/>
            <person name="Aoki S."/>
            <person name="Ashton N."/>
            <person name="Barbazuk W.B."/>
            <person name="Barker E."/>
            <person name="Bennetzen J."/>
            <person name="Bezanilla M."/>
            <person name="Blankenship R."/>
            <person name="Cho S.H."/>
            <person name="Dutcher S."/>
            <person name="Estelle M."/>
            <person name="Fawcett J.A."/>
            <person name="Gundlach H."/>
            <person name="Hanada K."/>
            <person name="Heyl A."/>
            <person name="Hicks K.A."/>
            <person name="Hugh J."/>
            <person name="Lohr M."/>
            <person name="Mayer K."/>
            <person name="Melkozernov A."/>
            <person name="Murata T."/>
            <person name="Nelson D."/>
            <person name="Pils B."/>
            <person name="Prigge M."/>
            <person name="Reiss B."/>
            <person name="Renner T."/>
            <person name="Rombauts S."/>
            <person name="Rushton P."/>
            <person name="Sanderfoot A."/>
            <person name="Schween G."/>
            <person name="Shiu S.-H."/>
            <person name="Stueber K."/>
            <person name="Theodoulou F.L."/>
            <person name="Tu H."/>
            <person name="Van de Peer Y."/>
            <person name="Verrier P.J."/>
            <person name="Waters E."/>
            <person name="Wood A."/>
            <person name="Yang L."/>
            <person name="Cove D."/>
            <person name="Cuming A."/>
            <person name="Hasebe M."/>
            <person name="Lucas S."/>
            <person name="Mishler D.B."/>
            <person name="Reski R."/>
            <person name="Grigoriev I."/>
            <person name="Quatrano R.S."/>
            <person name="Boore J.L."/>
        </authorList>
    </citation>
    <scope>NUCLEOTIDE SEQUENCE [LARGE SCALE GENOMIC DNA]</scope>
    <source>
        <strain evidence="2 3">cv. Gransden 2004</strain>
    </source>
</reference>
<gene>
    <name evidence="1" type="ORF">PHYPA_001390</name>
</gene>
<evidence type="ECO:0000313" key="2">
    <source>
        <dbReference type="EnsemblPlants" id="PAC:32970156.CDS.1"/>
    </source>
</evidence>
<reference evidence="1 3" key="2">
    <citation type="journal article" date="2018" name="Plant J.">
        <title>The Physcomitrella patens chromosome-scale assembly reveals moss genome structure and evolution.</title>
        <authorList>
            <person name="Lang D."/>
            <person name="Ullrich K.K."/>
            <person name="Murat F."/>
            <person name="Fuchs J."/>
            <person name="Jenkins J."/>
            <person name="Haas F.B."/>
            <person name="Piednoel M."/>
            <person name="Gundlach H."/>
            <person name="Van Bel M."/>
            <person name="Meyberg R."/>
            <person name="Vives C."/>
            <person name="Morata J."/>
            <person name="Symeonidi A."/>
            <person name="Hiss M."/>
            <person name="Muchero W."/>
            <person name="Kamisugi Y."/>
            <person name="Saleh O."/>
            <person name="Blanc G."/>
            <person name="Decker E.L."/>
            <person name="van Gessel N."/>
            <person name="Grimwood J."/>
            <person name="Hayes R.D."/>
            <person name="Graham S.W."/>
            <person name="Gunter L.E."/>
            <person name="McDaniel S.F."/>
            <person name="Hoernstein S.N.W."/>
            <person name="Larsson A."/>
            <person name="Li F.W."/>
            <person name="Perroud P.F."/>
            <person name="Phillips J."/>
            <person name="Ranjan P."/>
            <person name="Rokshar D.S."/>
            <person name="Rothfels C.J."/>
            <person name="Schneider L."/>
            <person name="Shu S."/>
            <person name="Stevenson D.W."/>
            <person name="Thummler F."/>
            <person name="Tillich M."/>
            <person name="Villarreal Aguilar J.C."/>
            <person name="Widiez T."/>
            <person name="Wong G.K."/>
            <person name="Wymore A."/>
            <person name="Zhang Y."/>
            <person name="Zimmer A.D."/>
            <person name="Quatrano R.S."/>
            <person name="Mayer K.F.X."/>
            <person name="Goodstein D."/>
            <person name="Casacuberta J.M."/>
            <person name="Vandepoele K."/>
            <person name="Reski R."/>
            <person name="Cuming A.C."/>
            <person name="Tuskan G.A."/>
            <person name="Maumus F."/>
            <person name="Salse J."/>
            <person name="Schmutz J."/>
            <person name="Rensing S.A."/>
        </authorList>
    </citation>
    <scope>NUCLEOTIDE SEQUENCE [LARGE SCALE GENOMIC DNA]</scope>
    <source>
        <strain evidence="2 3">cv. Gransden 2004</strain>
    </source>
</reference>
<accession>A0A2K1LAC0</accession>
<dbReference type="InParanoid" id="A0A2K1LAC0"/>
<sequence>MIDVIKVSNLDLVEWFQCSGCGRRCLLGGTQVDDVLDMLVVCMLRGRFANVEYGLGVA</sequence>
<organism evidence="1">
    <name type="scientific">Physcomitrium patens</name>
    <name type="common">Spreading-leaved earth moss</name>
    <name type="synonym">Physcomitrella patens</name>
    <dbReference type="NCBI Taxonomy" id="3218"/>
    <lineage>
        <taxon>Eukaryota</taxon>
        <taxon>Viridiplantae</taxon>
        <taxon>Streptophyta</taxon>
        <taxon>Embryophyta</taxon>
        <taxon>Bryophyta</taxon>
        <taxon>Bryophytina</taxon>
        <taxon>Bryopsida</taxon>
        <taxon>Funariidae</taxon>
        <taxon>Funariales</taxon>
        <taxon>Funariaceae</taxon>
        <taxon>Physcomitrium</taxon>
    </lineage>
</organism>
<dbReference type="Proteomes" id="UP000006727">
    <property type="component" value="Chromosome 1"/>
</dbReference>
<dbReference type="Gramene" id="Pp3c1_30428V3.1">
    <property type="protein sequence ID" value="PAC:32970156.CDS.1"/>
    <property type="gene ID" value="Pp3c1_30428"/>
</dbReference>
<name>A0A2K1LAC0_PHYPA</name>
<proteinExistence type="predicted"/>
<reference evidence="2" key="3">
    <citation type="submission" date="2020-12" db="UniProtKB">
        <authorList>
            <consortium name="EnsemblPlants"/>
        </authorList>
    </citation>
    <scope>IDENTIFICATION</scope>
</reference>